<sequence>MLSVEVSGLFGLLILVLDVLAIIKTVQSRASTSTKVIWVVVVLLLPVFGLILWFLFGPKD</sequence>
<feature type="transmembrane region" description="Helical" evidence="6">
    <location>
        <begin position="6"/>
        <end position="24"/>
    </location>
</feature>
<evidence type="ECO:0000256" key="1">
    <source>
        <dbReference type="ARBA" id="ARBA00004651"/>
    </source>
</evidence>
<comment type="caution">
    <text evidence="8">The sequence shown here is derived from an EMBL/GenBank/DDBJ whole genome shotgun (WGS) entry which is preliminary data.</text>
</comment>
<keyword evidence="4 6" id="KW-1133">Transmembrane helix</keyword>
<dbReference type="RefSeq" id="WP_343802686.1">
    <property type="nucleotide sequence ID" value="NZ_BAAAET010000001.1"/>
</dbReference>
<dbReference type="Proteomes" id="UP001499915">
    <property type="component" value="Unassembled WGS sequence"/>
</dbReference>
<dbReference type="Pfam" id="PF13396">
    <property type="entry name" value="PLDc_N"/>
    <property type="match status" value="1"/>
</dbReference>
<keyword evidence="9" id="KW-1185">Reference proteome</keyword>
<evidence type="ECO:0000256" key="3">
    <source>
        <dbReference type="ARBA" id="ARBA00022692"/>
    </source>
</evidence>
<dbReference type="EMBL" id="BAAAET010000001">
    <property type="protein sequence ID" value="GAA0685028.1"/>
    <property type="molecule type" value="Genomic_DNA"/>
</dbReference>
<evidence type="ECO:0000259" key="7">
    <source>
        <dbReference type="Pfam" id="PF13396"/>
    </source>
</evidence>
<gene>
    <name evidence="8" type="ORF">GCM10009104_08150</name>
</gene>
<proteinExistence type="predicted"/>
<name>A0ABP3T9I6_9GAMM</name>
<reference evidence="9" key="1">
    <citation type="journal article" date="2019" name="Int. J. Syst. Evol. Microbiol.">
        <title>The Global Catalogue of Microorganisms (GCM) 10K type strain sequencing project: providing services to taxonomists for standard genome sequencing and annotation.</title>
        <authorList>
            <consortium name="The Broad Institute Genomics Platform"/>
            <consortium name="The Broad Institute Genome Sequencing Center for Infectious Disease"/>
            <person name="Wu L."/>
            <person name="Ma J."/>
        </authorList>
    </citation>
    <scope>NUCLEOTIDE SEQUENCE [LARGE SCALE GENOMIC DNA]</scope>
    <source>
        <strain evidence="9">JCM 15134</strain>
    </source>
</reference>
<evidence type="ECO:0000256" key="2">
    <source>
        <dbReference type="ARBA" id="ARBA00022475"/>
    </source>
</evidence>
<evidence type="ECO:0000256" key="4">
    <source>
        <dbReference type="ARBA" id="ARBA00022989"/>
    </source>
</evidence>
<keyword evidence="3 6" id="KW-0812">Transmembrane</keyword>
<comment type="subcellular location">
    <subcellularLocation>
        <location evidence="1">Cell membrane</location>
        <topology evidence="1">Multi-pass membrane protein</topology>
    </subcellularLocation>
</comment>
<feature type="transmembrane region" description="Helical" evidence="6">
    <location>
        <begin position="36"/>
        <end position="56"/>
    </location>
</feature>
<keyword evidence="2" id="KW-1003">Cell membrane</keyword>
<keyword evidence="5 6" id="KW-0472">Membrane</keyword>
<evidence type="ECO:0000256" key="6">
    <source>
        <dbReference type="SAM" id="Phobius"/>
    </source>
</evidence>
<dbReference type="InterPro" id="IPR027379">
    <property type="entry name" value="CLS_N"/>
</dbReference>
<evidence type="ECO:0000256" key="5">
    <source>
        <dbReference type="ARBA" id="ARBA00023136"/>
    </source>
</evidence>
<evidence type="ECO:0000313" key="8">
    <source>
        <dbReference type="EMBL" id="GAA0685028.1"/>
    </source>
</evidence>
<accession>A0ABP3T9I6</accession>
<protein>
    <recommendedName>
        <fullName evidence="7">Cardiolipin synthase N-terminal domain-containing protein</fullName>
    </recommendedName>
</protein>
<feature type="domain" description="Cardiolipin synthase N-terminal" evidence="7">
    <location>
        <begin position="16"/>
        <end position="58"/>
    </location>
</feature>
<evidence type="ECO:0000313" key="9">
    <source>
        <dbReference type="Proteomes" id="UP001499915"/>
    </source>
</evidence>
<organism evidence="8 9">
    <name type="scientific">Marinobacterium maritimum</name>
    <dbReference type="NCBI Taxonomy" id="500162"/>
    <lineage>
        <taxon>Bacteria</taxon>
        <taxon>Pseudomonadati</taxon>
        <taxon>Pseudomonadota</taxon>
        <taxon>Gammaproteobacteria</taxon>
        <taxon>Oceanospirillales</taxon>
        <taxon>Oceanospirillaceae</taxon>
        <taxon>Marinobacterium</taxon>
    </lineage>
</organism>